<name>A0A0D9Z2Q5_9ORYZ</name>
<reference evidence="2" key="1">
    <citation type="submission" date="2015-04" db="UniProtKB">
        <authorList>
            <consortium name="EnsemblPlants"/>
        </authorList>
    </citation>
    <scope>IDENTIFICATION</scope>
</reference>
<proteinExistence type="predicted"/>
<feature type="region of interest" description="Disordered" evidence="1">
    <location>
        <begin position="1"/>
        <end position="37"/>
    </location>
</feature>
<reference evidence="2" key="2">
    <citation type="submission" date="2018-05" db="EMBL/GenBank/DDBJ databases">
        <title>OgluRS3 (Oryza glumaepatula Reference Sequence Version 3).</title>
        <authorList>
            <person name="Zhang J."/>
            <person name="Kudrna D."/>
            <person name="Lee S."/>
            <person name="Talag J."/>
            <person name="Welchert J."/>
            <person name="Wing R.A."/>
        </authorList>
    </citation>
    <scope>NUCLEOTIDE SEQUENCE [LARGE SCALE GENOMIC DNA]</scope>
</reference>
<dbReference type="EnsemblPlants" id="OGLUM03G05260.1">
    <property type="protein sequence ID" value="OGLUM03G05260.1"/>
    <property type="gene ID" value="OGLUM03G05260"/>
</dbReference>
<evidence type="ECO:0000313" key="3">
    <source>
        <dbReference type="Proteomes" id="UP000026961"/>
    </source>
</evidence>
<keyword evidence="3" id="KW-1185">Reference proteome</keyword>
<protein>
    <submittedName>
        <fullName evidence="2">Uncharacterized protein</fullName>
    </submittedName>
</protein>
<dbReference type="Proteomes" id="UP000026961">
    <property type="component" value="Chromosome 3"/>
</dbReference>
<accession>A0A0D9Z2Q5</accession>
<dbReference type="Gramene" id="OGLUM03G05260.1">
    <property type="protein sequence ID" value="OGLUM03G05260.1"/>
    <property type="gene ID" value="OGLUM03G05260"/>
</dbReference>
<evidence type="ECO:0000256" key="1">
    <source>
        <dbReference type="SAM" id="MobiDB-lite"/>
    </source>
</evidence>
<organism evidence="2">
    <name type="scientific">Oryza glumipatula</name>
    <dbReference type="NCBI Taxonomy" id="40148"/>
    <lineage>
        <taxon>Eukaryota</taxon>
        <taxon>Viridiplantae</taxon>
        <taxon>Streptophyta</taxon>
        <taxon>Embryophyta</taxon>
        <taxon>Tracheophyta</taxon>
        <taxon>Spermatophyta</taxon>
        <taxon>Magnoliopsida</taxon>
        <taxon>Liliopsida</taxon>
        <taxon>Poales</taxon>
        <taxon>Poaceae</taxon>
        <taxon>BOP clade</taxon>
        <taxon>Oryzoideae</taxon>
        <taxon>Oryzeae</taxon>
        <taxon>Oryzinae</taxon>
        <taxon>Oryza</taxon>
    </lineage>
</organism>
<sequence length="109" mass="12558">MEPQLNNSPKFRSKQTAIKPKREAFRSTREAEFEAKKKKEQRGRGCLYLCSPTTRRREQRARTVALVARGKRVTKTSALLDIGRDEELVGSQDRVEAELPMAEERGIQR</sequence>
<dbReference type="HOGENOM" id="CLU_2188064_0_0_1"/>
<feature type="compositionally biased region" description="Polar residues" evidence="1">
    <location>
        <begin position="1"/>
        <end position="16"/>
    </location>
</feature>
<dbReference type="AlphaFoldDB" id="A0A0D9Z2Q5"/>
<feature type="compositionally biased region" description="Basic and acidic residues" evidence="1">
    <location>
        <begin position="20"/>
        <end position="37"/>
    </location>
</feature>
<evidence type="ECO:0000313" key="2">
    <source>
        <dbReference type="EnsemblPlants" id="OGLUM03G05260.1"/>
    </source>
</evidence>